<dbReference type="SUPFAM" id="SSF53850">
    <property type="entry name" value="Periplasmic binding protein-like II"/>
    <property type="match status" value="1"/>
</dbReference>
<proteinExistence type="inferred from homology"/>
<keyword evidence="4" id="KW-0804">Transcription</keyword>
<comment type="similarity">
    <text evidence="1">Belongs to the LysR transcriptional regulatory family.</text>
</comment>
<dbReference type="SUPFAM" id="SSF46785">
    <property type="entry name" value="Winged helix' DNA-binding domain"/>
    <property type="match status" value="1"/>
</dbReference>
<feature type="domain" description="HTH lysR-type" evidence="5">
    <location>
        <begin position="3"/>
        <end position="60"/>
    </location>
</feature>
<keyword evidence="7" id="KW-1185">Reference proteome</keyword>
<dbReference type="EMBL" id="JAFBIL020000007">
    <property type="protein sequence ID" value="MBZ2209167.1"/>
    <property type="molecule type" value="Genomic_DNA"/>
</dbReference>
<organism evidence="6 7">
    <name type="scientific">Massilia soli</name>
    <dbReference type="NCBI Taxonomy" id="2792854"/>
    <lineage>
        <taxon>Bacteria</taxon>
        <taxon>Pseudomonadati</taxon>
        <taxon>Pseudomonadota</taxon>
        <taxon>Betaproteobacteria</taxon>
        <taxon>Burkholderiales</taxon>
        <taxon>Oxalobacteraceae</taxon>
        <taxon>Telluria group</taxon>
        <taxon>Massilia</taxon>
    </lineage>
</organism>
<evidence type="ECO:0000256" key="4">
    <source>
        <dbReference type="ARBA" id="ARBA00023163"/>
    </source>
</evidence>
<evidence type="ECO:0000256" key="1">
    <source>
        <dbReference type="ARBA" id="ARBA00009437"/>
    </source>
</evidence>
<protein>
    <submittedName>
        <fullName evidence="6">LysR family transcriptional regulator</fullName>
    </submittedName>
</protein>
<dbReference type="PROSITE" id="PS50931">
    <property type="entry name" value="HTH_LYSR"/>
    <property type="match status" value="1"/>
</dbReference>
<accession>A0ABS7ST87</accession>
<evidence type="ECO:0000256" key="2">
    <source>
        <dbReference type="ARBA" id="ARBA00023015"/>
    </source>
</evidence>
<dbReference type="Gene3D" id="1.10.10.10">
    <property type="entry name" value="Winged helix-like DNA-binding domain superfamily/Winged helix DNA-binding domain"/>
    <property type="match status" value="1"/>
</dbReference>
<dbReference type="PANTHER" id="PTHR30419">
    <property type="entry name" value="HTH-TYPE TRANSCRIPTIONAL REGULATOR YBHD"/>
    <property type="match status" value="1"/>
</dbReference>
<dbReference type="Pfam" id="PF03466">
    <property type="entry name" value="LysR_substrate"/>
    <property type="match status" value="1"/>
</dbReference>
<dbReference type="RefSeq" id="WP_223469637.1">
    <property type="nucleotide sequence ID" value="NZ_JAFBIL020000007.1"/>
</dbReference>
<dbReference type="InterPro" id="IPR000847">
    <property type="entry name" value="LysR_HTH_N"/>
</dbReference>
<dbReference type="InterPro" id="IPR036390">
    <property type="entry name" value="WH_DNA-bd_sf"/>
</dbReference>
<dbReference type="InterPro" id="IPR050950">
    <property type="entry name" value="HTH-type_LysR_regulators"/>
</dbReference>
<evidence type="ECO:0000259" key="5">
    <source>
        <dbReference type="PROSITE" id="PS50931"/>
    </source>
</evidence>
<evidence type="ECO:0000313" key="6">
    <source>
        <dbReference type="EMBL" id="MBZ2209167.1"/>
    </source>
</evidence>
<evidence type="ECO:0000256" key="3">
    <source>
        <dbReference type="ARBA" id="ARBA00023125"/>
    </source>
</evidence>
<reference evidence="6 7" key="2">
    <citation type="submission" date="2021-08" db="EMBL/GenBank/DDBJ databases">
        <title>Massilia sp. R798.</title>
        <authorList>
            <person name="Baek J.H."/>
            <person name="Jung H.S."/>
            <person name="Kim K.R."/>
            <person name="Jeon C.O."/>
        </authorList>
    </citation>
    <scope>NUCLEOTIDE SEQUENCE [LARGE SCALE GENOMIC DNA]</scope>
    <source>
        <strain evidence="6 7">R798</strain>
    </source>
</reference>
<gene>
    <name evidence="6" type="ORF">I4X03_018005</name>
</gene>
<dbReference type="Pfam" id="PF00126">
    <property type="entry name" value="HTH_1"/>
    <property type="match status" value="1"/>
</dbReference>
<name>A0ABS7ST87_9BURK</name>
<dbReference type="Gene3D" id="3.40.190.290">
    <property type="match status" value="1"/>
</dbReference>
<sequence>MNLSLRQLKVFLGVAESSSFTKTAQRLHLSQAALSAIIRELETQLQCRLLDRTTRTVNLTEAGRVFVPTAAHIVQVLENSAVEVARMGREERRVLRVGVTPHIAVSMMPTVLGRFLEAHPGVRVELTDLPPGELLRRVESGSLDVAFGAFFDKTSGIDRVLVFPTHLVMVSPLDQAFAWARPENGAVTWKSLQDAPLICFPSDNPIQRIVDANLASEYVSASSRMVVNHLETAIAMAEAGFGLAILPSVSYATCQRYRVRFDSIHPMIELSFDCITQSGRGNMETLQQLSAVFAEVAMTFANKSRGAKPAPRKKKADVPGA</sequence>
<keyword evidence="2" id="KW-0805">Transcription regulation</keyword>
<keyword evidence="3" id="KW-0238">DNA-binding</keyword>
<dbReference type="InterPro" id="IPR005119">
    <property type="entry name" value="LysR_subst-bd"/>
</dbReference>
<evidence type="ECO:0000313" key="7">
    <source>
        <dbReference type="Proteomes" id="UP000809349"/>
    </source>
</evidence>
<comment type="caution">
    <text evidence="6">The sequence shown here is derived from an EMBL/GenBank/DDBJ whole genome shotgun (WGS) entry which is preliminary data.</text>
</comment>
<dbReference type="PANTHER" id="PTHR30419:SF30">
    <property type="entry name" value="LYSR FAMILY TRANSCRIPTIONAL REGULATOR"/>
    <property type="match status" value="1"/>
</dbReference>
<dbReference type="PRINTS" id="PR00039">
    <property type="entry name" value="HTHLYSR"/>
</dbReference>
<dbReference type="Proteomes" id="UP000809349">
    <property type="component" value="Unassembled WGS sequence"/>
</dbReference>
<dbReference type="InterPro" id="IPR036388">
    <property type="entry name" value="WH-like_DNA-bd_sf"/>
</dbReference>
<reference evidence="6 7" key="1">
    <citation type="submission" date="2021-01" db="EMBL/GenBank/DDBJ databases">
        <authorList>
            <person name="Ruan W."/>
            <person name="Khan S.A."/>
            <person name="Jeon C.O."/>
        </authorList>
    </citation>
    <scope>NUCLEOTIDE SEQUENCE [LARGE SCALE GENOMIC DNA]</scope>
    <source>
        <strain evidence="6 7">R798</strain>
    </source>
</reference>